<comment type="caution">
    <text evidence="12">The sequence shown here is derived from an EMBL/GenBank/DDBJ whole genome shotgun (WGS) entry which is preliminary data.</text>
</comment>
<dbReference type="GO" id="GO:0005524">
    <property type="term" value="F:ATP binding"/>
    <property type="evidence" value="ECO:0007669"/>
    <property type="project" value="UniProtKB-KW"/>
</dbReference>
<dbReference type="Proteomes" id="UP000708208">
    <property type="component" value="Unassembled WGS sequence"/>
</dbReference>
<keyword evidence="8 10" id="KW-1133">Transmembrane helix</keyword>
<evidence type="ECO:0000256" key="4">
    <source>
        <dbReference type="ARBA" id="ARBA00022692"/>
    </source>
</evidence>
<dbReference type="FunFam" id="3.40.50.300:FF:000335">
    <property type="entry name" value="ATP binding cassette subfamily A member 5"/>
    <property type="match status" value="1"/>
</dbReference>
<keyword evidence="9 10" id="KW-0472">Membrane</keyword>
<dbReference type="GO" id="GO:0016887">
    <property type="term" value="F:ATP hydrolysis activity"/>
    <property type="evidence" value="ECO:0007669"/>
    <property type="project" value="InterPro"/>
</dbReference>
<evidence type="ECO:0000256" key="2">
    <source>
        <dbReference type="ARBA" id="ARBA00008869"/>
    </source>
</evidence>
<evidence type="ECO:0000256" key="6">
    <source>
        <dbReference type="ARBA" id="ARBA00022741"/>
    </source>
</evidence>
<keyword evidence="7" id="KW-0067">ATP-binding</keyword>
<evidence type="ECO:0000313" key="12">
    <source>
        <dbReference type="EMBL" id="CAG7816037.1"/>
    </source>
</evidence>
<dbReference type="GO" id="GO:0005886">
    <property type="term" value="C:plasma membrane"/>
    <property type="evidence" value="ECO:0007669"/>
    <property type="project" value="UniProtKB-ARBA"/>
</dbReference>
<dbReference type="CDD" id="cd03263">
    <property type="entry name" value="ABC_subfamily_A"/>
    <property type="match status" value="2"/>
</dbReference>
<dbReference type="Pfam" id="PF12698">
    <property type="entry name" value="ABC2_membrane_3"/>
    <property type="match status" value="2"/>
</dbReference>
<feature type="transmembrane region" description="Helical" evidence="10">
    <location>
        <begin position="844"/>
        <end position="866"/>
    </location>
</feature>
<organism evidence="12 13">
    <name type="scientific">Allacma fusca</name>
    <dbReference type="NCBI Taxonomy" id="39272"/>
    <lineage>
        <taxon>Eukaryota</taxon>
        <taxon>Metazoa</taxon>
        <taxon>Ecdysozoa</taxon>
        <taxon>Arthropoda</taxon>
        <taxon>Hexapoda</taxon>
        <taxon>Collembola</taxon>
        <taxon>Symphypleona</taxon>
        <taxon>Sminthuridae</taxon>
        <taxon>Allacma</taxon>
    </lineage>
</organism>
<feature type="transmembrane region" description="Helical" evidence="10">
    <location>
        <begin position="1084"/>
        <end position="1107"/>
    </location>
</feature>
<evidence type="ECO:0000256" key="1">
    <source>
        <dbReference type="ARBA" id="ARBA00004141"/>
    </source>
</evidence>
<feature type="transmembrane region" description="Helical" evidence="10">
    <location>
        <begin position="1151"/>
        <end position="1172"/>
    </location>
</feature>
<name>A0A8J2KGE9_9HEXA</name>
<evidence type="ECO:0000256" key="10">
    <source>
        <dbReference type="SAM" id="Phobius"/>
    </source>
</evidence>
<accession>A0A8J2KGE9</accession>
<feature type="transmembrane region" description="Helical" evidence="10">
    <location>
        <begin position="320"/>
        <end position="339"/>
    </location>
</feature>
<feature type="transmembrane region" description="Helical" evidence="10">
    <location>
        <begin position="210"/>
        <end position="232"/>
    </location>
</feature>
<feature type="transmembrane region" description="Helical" evidence="10">
    <location>
        <begin position="38"/>
        <end position="57"/>
    </location>
</feature>
<feature type="transmembrane region" description="Helical" evidence="10">
    <location>
        <begin position="1046"/>
        <end position="1072"/>
    </location>
</feature>
<comment type="similarity">
    <text evidence="2">Belongs to the ABC transporter superfamily. ABCA family.</text>
</comment>
<dbReference type="InterPro" id="IPR017871">
    <property type="entry name" value="ABC_transporter-like_CS"/>
</dbReference>
<keyword evidence="6" id="KW-0547">Nucleotide-binding</keyword>
<evidence type="ECO:0000256" key="9">
    <source>
        <dbReference type="ARBA" id="ARBA00023136"/>
    </source>
</evidence>
<dbReference type="SMART" id="SM00382">
    <property type="entry name" value="AAA"/>
    <property type="match status" value="2"/>
</dbReference>
<feature type="transmembrane region" description="Helical" evidence="10">
    <location>
        <begin position="1004"/>
        <end position="1025"/>
    </location>
</feature>
<dbReference type="InterPro" id="IPR013525">
    <property type="entry name" value="ABC2_TM"/>
</dbReference>
<evidence type="ECO:0000256" key="3">
    <source>
        <dbReference type="ARBA" id="ARBA00022448"/>
    </source>
</evidence>
<evidence type="ECO:0000256" key="5">
    <source>
        <dbReference type="ARBA" id="ARBA00022737"/>
    </source>
</evidence>
<sequence length="1499" mass="167455">MESTPPLGGKAPASFWKQTWLLSRKNFLTKRRQDIKKLIGEIVIPIFYLGFLCWIVSSFEVQHYRKQDESLETPLNVLYTGTPRILRMKCNCLGLILPTVENPEWNSEFKFKYDIRLPSTQVPFPSKKVVEITTCRQLEDKIYGLEPASSCPVNEYYFDNFLALQQLVEMTVLQKNLVSENSNATVKLTVTMEGFPKDEYMEGMPVYMRVMIPLYSVIPLAQVINNLLVLIVTEKESRIKDGLRMVGVSDVAYWLSWFSVYGLLTTLFAVVFTVIMSTMGVLGHMNPIILFLLFFLFGLSVITLAFSLTPFFHKPRTAGVAGTMILQFLSLLFLLQTFVPGVEQALMPLKLISSLAFTAALDEACLYEYSGGIQWSDLVPGGRGEGIMFSLIFLAFDVFFYLLIAYYLDHVIPNEFGVKKHPFFILKPSFWKGSSKGEEFTELIDDVSSDTSSISSQNCEPVGLDMKGKEAIRIRNIKKTYTSWNAKSRVEAVKDVSLDIYGGQITAILGKNGAGKSTLFNILTGLVSPTSGTAVVFGLNTSVPQDMQKLRKIVGVCLQHDLHFSALTVEEHLQFYGELRGLEKEELKKEIDVIIHELKLNDRRHALADKLSGGQKRKLSIGIALIGDPKVILLDEPTAGLDPVSRRHLWTLLQQKKRGKVILLTTHFMDEADILADRKAIVHNGVLKCVGSSLYLKNRYGVGYYLTVEMNDRYLDTSISDSIIEKWIPDALSSKKVIAHEIKYSLPHSETSKFAGIFAEFEREIAKGATLNSYGVSMTTLEEVFLKISNDMDLSDSNDLYANTDSSEQNLIENVGKVTTSFAAILLALFLMRFRRLMRSPQSVFFMVVMPIIMAAIGLVLLKISINTTDSLDFSSPTGIYPSSDLRVAVHENDTKFSRFVGNLLINCTDYSGKFPDLLEVNKGKGSLAAINIVSERIDPRASSELTVAMRVNGTYLHSPVLVLDLITKYFSESLSNQSNTFVTTSLRSTPFPERDEIKLLSQASSFASLLLGPAFVFPCVGMVMEIVKDRETKARNHLRVNGVSFGIYFGSFFGVFTLLMLIPTVSQVVLITSFGVEAYMNPYSMVVITGIILLFIIPALLFSSIFSYMFDKPDSAQSIFSAATTYSGMIMLIVILLVDGLAKSRTLVVALNALFCFINVFFVPYAIYYWTNKQYVLHAIKSTIGEAGGINFSTYNTMEINTILVCLLVQIPLFSILLVAVDVIKSGGNPFHALMTTLSFRKSMSAVECVETGNIEEEPRDEDVAREKTRVQKHFSGLERNDNCVIAVNNLRKKYKHKKKTRVVLNGVNLMVEKGEVFGLLGHNGAGKTTTMKMITAEESPNDGKIQLCGYDITSNLSKAFSELGFCPQHDALWENISLREHLELYAIIRGIPADQRKRLVAHFLMGLRIQEHSEKYSEKLSGGTKRKLSYAMSMLGAPKMVLMDEPSTGMDPQSKRFLWNTVLGTFKDSRGAVLTTHSMEEADVLCGRIGIMVKGGL</sequence>
<dbReference type="PROSITE" id="PS00211">
    <property type="entry name" value="ABC_TRANSPORTER_1"/>
    <property type="match status" value="1"/>
</dbReference>
<reference evidence="12" key="1">
    <citation type="submission" date="2021-06" db="EMBL/GenBank/DDBJ databases">
        <authorList>
            <person name="Hodson N. C."/>
            <person name="Mongue J. A."/>
            <person name="Jaron S. K."/>
        </authorList>
    </citation>
    <scope>NUCLEOTIDE SEQUENCE</scope>
</reference>
<gene>
    <name evidence="12" type="ORF">AFUS01_LOCUS26674</name>
</gene>
<feature type="domain" description="ABC transporter" evidence="11">
    <location>
        <begin position="1287"/>
        <end position="1499"/>
    </location>
</feature>
<dbReference type="PROSITE" id="PS50893">
    <property type="entry name" value="ABC_TRANSPORTER_2"/>
    <property type="match status" value="2"/>
</dbReference>
<feature type="transmembrane region" description="Helical" evidence="10">
    <location>
        <begin position="253"/>
        <end position="276"/>
    </location>
</feature>
<feature type="transmembrane region" description="Helical" evidence="10">
    <location>
        <begin position="1119"/>
        <end position="1139"/>
    </location>
</feature>
<dbReference type="InterPro" id="IPR003439">
    <property type="entry name" value="ABC_transporter-like_ATP-bd"/>
</dbReference>
<evidence type="ECO:0000259" key="11">
    <source>
        <dbReference type="PROSITE" id="PS50893"/>
    </source>
</evidence>
<dbReference type="PANTHER" id="PTHR19229">
    <property type="entry name" value="ATP-BINDING CASSETTE TRANSPORTER SUBFAMILY A ABCA"/>
    <property type="match status" value="1"/>
</dbReference>
<evidence type="ECO:0000256" key="8">
    <source>
        <dbReference type="ARBA" id="ARBA00022989"/>
    </source>
</evidence>
<dbReference type="FunFam" id="3.40.50.300:FF:000436">
    <property type="entry name" value="ATP binding cassette subfamily A member 9"/>
    <property type="match status" value="1"/>
</dbReference>
<feature type="transmembrane region" description="Helical" evidence="10">
    <location>
        <begin position="387"/>
        <end position="408"/>
    </location>
</feature>
<dbReference type="GO" id="GO:0140359">
    <property type="term" value="F:ABC-type transporter activity"/>
    <property type="evidence" value="ECO:0007669"/>
    <property type="project" value="InterPro"/>
</dbReference>
<keyword evidence="3" id="KW-0813">Transport</keyword>
<feature type="domain" description="ABC transporter" evidence="11">
    <location>
        <begin position="472"/>
        <end position="709"/>
    </location>
</feature>
<dbReference type="OrthoDB" id="8061355at2759"/>
<keyword evidence="5" id="KW-0677">Repeat</keyword>
<feature type="transmembrane region" description="Helical" evidence="10">
    <location>
        <begin position="288"/>
        <end position="308"/>
    </location>
</feature>
<dbReference type="EMBL" id="CAJVCH010359204">
    <property type="protein sequence ID" value="CAG7816037.1"/>
    <property type="molecule type" value="Genomic_DNA"/>
</dbReference>
<feature type="transmembrane region" description="Helical" evidence="10">
    <location>
        <begin position="1201"/>
        <end position="1222"/>
    </location>
</feature>
<protein>
    <recommendedName>
        <fullName evidence="11">ABC transporter domain-containing protein</fullName>
    </recommendedName>
</protein>
<evidence type="ECO:0000256" key="7">
    <source>
        <dbReference type="ARBA" id="ARBA00022840"/>
    </source>
</evidence>
<keyword evidence="4 10" id="KW-0812">Transmembrane</keyword>
<dbReference type="InterPro" id="IPR026082">
    <property type="entry name" value="ABCA"/>
</dbReference>
<dbReference type="InterPro" id="IPR003593">
    <property type="entry name" value="AAA+_ATPase"/>
</dbReference>
<evidence type="ECO:0000313" key="13">
    <source>
        <dbReference type="Proteomes" id="UP000708208"/>
    </source>
</evidence>
<comment type="subcellular location">
    <subcellularLocation>
        <location evidence="1">Membrane</location>
        <topology evidence="1">Multi-pass membrane protein</topology>
    </subcellularLocation>
</comment>
<proteinExistence type="inferred from homology"/>
<keyword evidence="13" id="KW-1185">Reference proteome</keyword>
<dbReference type="Pfam" id="PF00005">
    <property type="entry name" value="ABC_tran"/>
    <property type="match status" value="2"/>
</dbReference>
<dbReference type="PANTHER" id="PTHR19229:SF36">
    <property type="entry name" value="ATP-BINDING CASSETTE SUB-FAMILY A MEMBER 2"/>
    <property type="match status" value="1"/>
</dbReference>